<dbReference type="GO" id="GO:0046496">
    <property type="term" value="P:nicotinamide nucleotide metabolic process"/>
    <property type="evidence" value="ECO:0007669"/>
    <property type="project" value="UniProtKB-UniRule"/>
</dbReference>
<dbReference type="InterPro" id="IPR004443">
    <property type="entry name" value="YjeF_N_dom"/>
</dbReference>
<dbReference type="PROSITE" id="PS51383">
    <property type="entry name" value="YJEF_C_3"/>
    <property type="match status" value="1"/>
</dbReference>
<comment type="caution">
    <text evidence="21">The sequence shown here is derived from an EMBL/GenBank/DDBJ whole genome shotgun (WGS) entry which is preliminary data.</text>
</comment>
<keyword evidence="10 17" id="KW-0520">NAD</keyword>
<evidence type="ECO:0000256" key="10">
    <source>
        <dbReference type="ARBA" id="ARBA00023027"/>
    </source>
</evidence>
<dbReference type="GO" id="GO:0110051">
    <property type="term" value="P:metabolite repair"/>
    <property type="evidence" value="ECO:0007669"/>
    <property type="project" value="TreeGrafter"/>
</dbReference>
<dbReference type="EMBL" id="PSYR01000001">
    <property type="protein sequence ID" value="RCN59199.1"/>
    <property type="molecule type" value="Genomic_DNA"/>
</dbReference>
<evidence type="ECO:0000256" key="8">
    <source>
        <dbReference type="ARBA" id="ARBA00022857"/>
    </source>
</evidence>
<keyword evidence="22" id="KW-1185">Reference proteome</keyword>
<feature type="binding site" evidence="17">
    <location>
        <position position="407"/>
    </location>
    <ligand>
        <name>(6S)-NADPHX</name>
        <dbReference type="ChEBI" id="CHEBI:64076"/>
    </ligand>
</feature>
<comment type="cofactor">
    <cofactor evidence="17">
        <name>Mg(2+)</name>
        <dbReference type="ChEBI" id="CHEBI:18420"/>
    </cofactor>
</comment>
<evidence type="ECO:0000256" key="13">
    <source>
        <dbReference type="ARBA" id="ARBA00023268"/>
    </source>
</evidence>
<comment type="subunit">
    <text evidence="17">Homotetramer.</text>
</comment>
<evidence type="ECO:0000256" key="15">
    <source>
        <dbReference type="ARBA" id="ARBA00048238"/>
    </source>
</evidence>
<evidence type="ECO:0000313" key="22">
    <source>
        <dbReference type="Proteomes" id="UP000253250"/>
    </source>
</evidence>
<evidence type="ECO:0000256" key="18">
    <source>
        <dbReference type="PIRNR" id="PIRNR017184"/>
    </source>
</evidence>
<dbReference type="CDD" id="cd01171">
    <property type="entry name" value="YXKO-related"/>
    <property type="match status" value="1"/>
</dbReference>
<dbReference type="InterPro" id="IPR030677">
    <property type="entry name" value="Nnr"/>
</dbReference>
<dbReference type="GO" id="GO:0052855">
    <property type="term" value="F:ADP-dependent NAD(P)H-hydrate dehydratase activity"/>
    <property type="evidence" value="ECO:0007669"/>
    <property type="project" value="UniProtKB-UniRule"/>
</dbReference>
<keyword evidence="5 18" id="KW-0479">Metal-binding</keyword>
<dbReference type="PROSITE" id="PS51385">
    <property type="entry name" value="YJEF_N"/>
    <property type="match status" value="1"/>
</dbReference>
<dbReference type="InterPro" id="IPR029056">
    <property type="entry name" value="Ribokinase-like"/>
</dbReference>
<feature type="binding site" evidence="17">
    <location>
        <position position="295"/>
    </location>
    <ligand>
        <name>(6S)-NADPHX</name>
        <dbReference type="ChEBI" id="CHEBI:64076"/>
    </ligand>
</feature>
<feature type="binding site" evidence="17">
    <location>
        <position position="406"/>
    </location>
    <ligand>
        <name>AMP</name>
        <dbReference type="ChEBI" id="CHEBI:456215"/>
    </ligand>
</feature>
<reference evidence="21 22" key="1">
    <citation type="submission" date="2018-02" db="EMBL/GenBank/DDBJ databases">
        <title>Insights into the biology of acidophilic members of the Acidiferrobacteraceae family derived from comparative genomic analyses.</title>
        <authorList>
            <person name="Issotta F."/>
            <person name="Thyssen C."/>
            <person name="Mena C."/>
            <person name="Moya A."/>
            <person name="Bellenberg S."/>
            <person name="Sproer C."/>
            <person name="Covarrubias P.C."/>
            <person name="Sand W."/>
            <person name="Quatrini R."/>
            <person name="Vera M."/>
        </authorList>
    </citation>
    <scope>NUCLEOTIDE SEQUENCE [LARGE SCALE GENOMIC DNA]</scope>
    <source>
        <strain evidence="22">m-1</strain>
    </source>
</reference>
<dbReference type="HAMAP" id="MF_01965">
    <property type="entry name" value="NADHX_dehydratase"/>
    <property type="match status" value="1"/>
</dbReference>
<feature type="binding site" evidence="17">
    <location>
        <position position="237"/>
    </location>
    <ligand>
        <name>(6S)-NADPHX</name>
        <dbReference type="ChEBI" id="CHEBI:64076"/>
    </ligand>
</feature>
<evidence type="ECO:0000256" key="3">
    <source>
        <dbReference type="ARBA" id="ARBA00006001"/>
    </source>
</evidence>
<dbReference type="InterPro" id="IPR036652">
    <property type="entry name" value="YjeF_N_dom_sf"/>
</dbReference>
<comment type="similarity">
    <text evidence="3 18">In the N-terminal section; belongs to the NnrE/AIBP family.</text>
</comment>
<dbReference type="Gene3D" id="3.40.50.10260">
    <property type="entry name" value="YjeF N-terminal domain"/>
    <property type="match status" value="1"/>
</dbReference>
<keyword evidence="9 18" id="KW-0630">Potassium</keyword>
<evidence type="ECO:0000256" key="17">
    <source>
        <dbReference type="HAMAP-Rule" id="MF_01965"/>
    </source>
</evidence>
<organism evidence="21 22">
    <name type="scientific">Acidiferrobacter thiooxydans</name>
    <dbReference type="NCBI Taxonomy" id="163359"/>
    <lineage>
        <taxon>Bacteria</taxon>
        <taxon>Pseudomonadati</taxon>
        <taxon>Pseudomonadota</taxon>
        <taxon>Gammaproteobacteria</taxon>
        <taxon>Acidiferrobacterales</taxon>
        <taxon>Acidiferrobacteraceae</taxon>
        <taxon>Acidiferrobacter</taxon>
    </lineage>
</organism>
<comment type="catalytic activity">
    <reaction evidence="15 17 18">
        <text>(6S)-NADHX + ADP = AMP + phosphate + NADH + H(+)</text>
        <dbReference type="Rhea" id="RHEA:32223"/>
        <dbReference type="ChEBI" id="CHEBI:15378"/>
        <dbReference type="ChEBI" id="CHEBI:43474"/>
        <dbReference type="ChEBI" id="CHEBI:57945"/>
        <dbReference type="ChEBI" id="CHEBI:64074"/>
        <dbReference type="ChEBI" id="CHEBI:456215"/>
        <dbReference type="ChEBI" id="CHEBI:456216"/>
        <dbReference type="EC" id="4.2.1.136"/>
    </reaction>
</comment>
<comment type="catalytic activity">
    <reaction evidence="1 18">
        <text>(6R)-NADHX = (6S)-NADHX</text>
        <dbReference type="Rhea" id="RHEA:32215"/>
        <dbReference type="ChEBI" id="CHEBI:64074"/>
        <dbReference type="ChEBI" id="CHEBI:64075"/>
        <dbReference type="EC" id="5.1.99.6"/>
    </reaction>
</comment>
<dbReference type="Pfam" id="PF03853">
    <property type="entry name" value="YjeF_N"/>
    <property type="match status" value="1"/>
</dbReference>
<dbReference type="EC" id="4.2.1.136" evidence="17"/>
<comment type="function">
    <text evidence="17">Catalyzes the dehydration of the S-form of NAD(P)HX at the expense of ADP, which is converted to AMP. Together with NAD(P)HX epimerase, which catalyzes the epimerization of the S- and R-forms, the enzyme allows the repair of both epimers of NAD(P)HX, a damaged form of NAD(P)H that is a result of enzymatic or heat-dependent hydration.</text>
</comment>
<evidence type="ECO:0000256" key="5">
    <source>
        <dbReference type="ARBA" id="ARBA00022723"/>
    </source>
</evidence>
<dbReference type="GO" id="GO:0052856">
    <property type="term" value="F:NAD(P)HX epimerase activity"/>
    <property type="evidence" value="ECO:0007669"/>
    <property type="project" value="UniProtKB-EC"/>
</dbReference>
<dbReference type="InterPro" id="IPR000631">
    <property type="entry name" value="CARKD"/>
</dbReference>
<keyword evidence="8 17" id="KW-0521">NADP</keyword>
<comment type="catalytic activity">
    <reaction evidence="2 18">
        <text>(6R)-NADPHX = (6S)-NADPHX</text>
        <dbReference type="Rhea" id="RHEA:32227"/>
        <dbReference type="ChEBI" id="CHEBI:64076"/>
        <dbReference type="ChEBI" id="CHEBI:64077"/>
        <dbReference type="EC" id="5.1.99.6"/>
    </reaction>
</comment>
<dbReference type="PANTHER" id="PTHR12592">
    <property type="entry name" value="ATP-DEPENDENT (S)-NAD(P)H-HYDRATE DEHYDRATASE FAMILY MEMBER"/>
    <property type="match status" value="1"/>
</dbReference>
<dbReference type="SUPFAM" id="SSF53613">
    <property type="entry name" value="Ribokinase-like"/>
    <property type="match status" value="1"/>
</dbReference>
<dbReference type="NCBIfam" id="TIGR00196">
    <property type="entry name" value="yjeF_cterm"/>
    <property type="match status" value="1"/>
</dbReference>
<dbReference type="GO" id="GO:0005524">
    <property type="term" value="F:ATP binding"/>
    <property type="evidence" value="ECO:0007669"/>
    <property type="project" value="UniProtKB-UniRule"/>
</dbReference>
<feature type="domain" description="YjeF C-terminal" evidence="19">
    <location>
        <begin position="202"/>
        <end position="466"/>
    </location>
</feature>
<comment type="catalytic activity">
    <reaction evidence="16 17 18">
        <text>(6S)-NADPHX + ADP = AMP + phosphate + NADPH + H(+)</text>
        <dbReference type="Rhea" id="RHEA:32235"/>
        <dbReference type="ChEBI" id="CHEBI:15378"/>
        <dbReference type="ChEBI" id="CHEBI:43474"/>
        <dbReference type="ChEBI" id="CHEBI:57783"/>
        <dbReference type="ChEBI" id="CHEBI:64076"/>
        <dbReference type="ChEBI" id="CHEBI:456215"/>
        <dbReference type="ChEBI" id="CHEBI:456216"/>
        <dbReference type="EC" id="4.2.1.136"/>
    </reaction>
</comment>
<sequence length="467" mass="47917">MVASKPPSQPVYAPAPRTLWAGESQAAGAVAETIDHRMAAGVMQFVTQKFPRLARIAMLVGAGGNGRQVLALAERYKKTGVGVTLVRPGDAVDVEELRTHDVLIDGLVGTGLHGPLSAVYHDLVGRAQASRRPIIALDGPTGLDLGTGCPQPDTLRADYTLFCGGAKIGALTGAGRAWCGETTTIDVGQPYPAGYLRALIPDNADLRALLPLRRVDMHKGDAGTLVIAGGGLGMPGAVRLAAVAAYRVGAGLVVAGVHERNAEVLAAAFPECIAFAASSAELPWGRAQALLVGSGLGRGDWAQDVWQRARTLGRPMVVDGDGLYWLAHAPESRPDWVLTPHGGEAARLLGVTSADVAADRPGAAVELQRRYGGVCVLKGAGTLVAGGDILWLCPFGNPGMATAGTGDVLAGTIAGLMAQGLSNLAAARLGTFVHARAGDRAARRGPPRGLLASDVAAQLRAALGALC</sequence>
<evidence type="ECO:0000313" key="21">
    <source>
        <dbReference type="EMBL" id="RCN59199.1"/>
    </source>
</evidence>
<protein>
    <recommendedName>
        <fullName evidence="17">ADP-dependent (S)-NAD(P)H-hydrate dehydratase</fullName>
        <ecNumber evidence="17">4.2.1.136</ecNumber>
    </recommendedName>
    <alternativeName>
        <fullName evidence="17">ADP-dependent NAD(P)HX dehydratase</fullName>
    </alternativeName>
</protein>
<evidence type="ECO:0000256" key="16">
    <source>
        <dbReference type="ARBA" id="ARBA00049209"/>
    </source>
</evidence>
<keyword evidence="7 17" id="KW-0067">ATP-binding</keyword>
<dbReference type="Pfam" id="PF01256">
    <property type="entry name" value="Carb_kinase"/>
    <property type="match status" value="1"/>
</dbReference>
<comment type="similarity">
    <text evidence="17">Belongs to the NnrD/CARKD family.</text>
</comment>
<evidence type="ECO:0000256" key="2">
    <source>
        <dbReference type="ARBA" id="ARBA00000909"/>
    </source>
</evidence>
<keyword evidence="6 17" id="KW-0547">Nucleotide-binding</keyword>
<feature type="binding site" evidence="17">
    <location>
        <begin position="378"/>
        <end position="382"/>
    </location>
    <ligand>
        <name>AMP</name>
        <dbReference type="ChEBI" id="CHEBI:456215"/>
    </ligand>
</feature>
<dbReference type="GO" id="GO:0046872">
    <property type="term" value="F:metal ion binding"/>
    <property type="evidence" value="ECO:0007669"/>
    <property type="project" value="UniProtKB-UniRule"/>
</dbReference>
<evidence type="ECO:0000256" key="12">
    <source>
        <dbReference type="ARBA" id="ARBA00023239"/>
    </source>
</evidence>
<keyword evidence="12 17" id="KW-0456">Lyase</keyword>
<dbReference type="PANTHER" id="PTHR12592:SF0">
    <property type="entry name" value="ATP-DEPENDENT (S)-NAD(P)H-HYDRATE DEHYDRATASE"/>
    <property type="match status" value="1"/>
</dbReference>
<name>A0A368HL44_9GAMM</name>
<dbReference type="InterPro" id="IPR017953">
    <property type="entry name" value="Carbohydrate_kinase_pred_CS"/>
</dbReference>
<evidence type="ECO:0000256" key="9">
    <source>
        <dbReference type="ARBA" id="ARBA00022958"/>
    </source>
</evidence>
<feature type="domain" description="YjeF N-terminal" evidence="20">
    <location>
        <begin position="1"/>
        <end position="195"/>
    </location>
</feature>
<dbReference type="SUPFAM" id="SSF64153">
    <property type="entry name" value="YjeF N-terminal domain-like"/>
    <property type="match status" value="1"/>
</dbReference>
<comment type="cofactor">
    <cofactor evidence="18">
        <name>K(+)</name>
        <dbReference type="ChEBI" id="CHEBI:29103"/>
    </cofactor>
    <text evidence="18">Binds 1 potassium ion per subunit.</text>
</comment>
<comment type="similarity">
    <text evidence="4 18">In the C-terminal section; belongs to the NnrD/CARKD family.</text>
</comment>
<proteinExistence type="inferred from homology"/>
<evidence type="ECO:0000256" key="4">
    <source>
        <dbReference type="ARBA" id="ARBA00009524"/>
    </source>
</evidence>
<evidence type="ECO:0000256" key="6">
    <source>
        <dbReference type="ARBA" id="ARBA00022741"/>
    </source>
</evidence>
<gene>
    <name evidence="17" type="primary">nnrD</name>
    <name evidence="21" type="ORF">C4900_05645</name>
</gene>
<accession>A0A368HL44</accession>
<dbReference type="PROSITE" id="PS01050">
    <property type="entry name" value="YJEF_C_2"/>
    <property type="match status" value="1"/>
</dbReference>
<evidence type="ECO:0000256" key="7">
    <source>
        <dbReference type="ARBA" id="ARBA00022840"/>
    </source>
</evidence>
<feature type="binding site" evidence="17">
    <location>
        <position position="341"/>
    </location>
    <ligand>
        <name>(6S)-NADPHX</name>
        <dbReference type="ChEBI" id="CHEBI:64076"/>
    </ligand>
</feature>
<evidence type="ECO:0000256" key="1">
    <source>
        <dbReference type="ARBA" id="ARBA00000013"/>
    </source>
</evidence>
<dbReference type="OrthoDB" id="9806925at2"/>
<keyword evidence="11 18" id="KW-0413">Isomerase</keyword>
<dbReference type="PIRSF" id="PIRSF017184">
    <property type="entry name" value="Nnr"/>
    <property type="match status" value="1"/>
</dbReference>
<evidence type="ECO:0000259" key="20">
    <source>
        <dbReference type="PROSITE" id="PS51385"/>
    </source>
</evidence>
<keyword evidence="13" id="KW-0511">Multifunctional enzyme</keyword>
<comment type="function">
    <text evidence="14 18">Bifunctional enzyme that catalyzes the epimerization of the S- and R-forms of NAD(P)HX and the dehydration of the S-form of NAD(P)HX at the expense of ADP, which is converted to AMP. This allows the repair of both epimers of NAD(P)HX, a damaged form of NAD(P)H that is a result of enzymatic or heat-dependent hydration.</text>
</comment>
<evidence type="ECO:0000256" key="11">
    <source>
        <dbReference type="ARBA" id="ARBA00023235"/>
    </source>
</evidence>
<dbReference type="Gene3D" id="3.40.1190.20">
    <property type="match status" value="1"/>
</dbReference>
<evidence type="ECO:0000259" key="19">
    <source>
        <dbReference type="PROSITE" id="PS51383"/>
    </source>
</evidence>
<dbReference type="AlphaFoldDB" id="A0A368HL44"/>
<evidence type="ECO:0000256" key="14">
    <source>
        <dbReference type="ARBA" id="ARBA00025153"/>
    </source>
</evidence>
<dbReference type="Proteomes" id="UP000253250">
    <property type="component" value="Unassembled WGS sequence"/>
</dbReference>